<keyword evidence="1" id="KW-0472">Membrane</keyword>
<accession>A0A0F7L5F7</accession>
<dbReference type="EMBL" id="KR029598">
    <property type="protein sequence ID" value="AKH47774.1"/>
    <property type="molecule type" value="Genomic_DNA"/>
</dbReference>
<evidence type="ECO:0000256" key="1">
    <source>
        <dbReference type="SAM" id="Phobius"/>
    </source>
</evidence>
<keyword evidence="1" id="KW-1133">Transmembrane helix</keyword>
<protein>
    <submittedName>
        <fullName evidence="2">Uncharacterized protein</fullName>
    </submittedName>
</protein>
<name>A0A0F7L5F7_9VIRU</name>
<feature type="transmembrane region" description="Helical" evidence="1">
    <location>
        <begin position="30"/>
        <end position="50"/>
    </location>
</feature>
<evidence type="ECO:0000313" key="2">
    <source>
        <dbReference type="EMBL" id="AKH47774.1"/>
    </source>
</evidence>
<sequence>MLLKLHSAFLILLLLVQTSFHLIPIRIVPLFFLLIINYFFTFGFSFFSGFPPIAINL</sequence>
<reference evidence="2" key="1">
    <citation type="journal article" date="2015" name="Front. Microbiol.">
        <title>Combining genomic sequencing methods to explore viral diversity and reveal potential virus-host interactions.</title>
        <authorList>
            <person name="Chow C.E."/>
            <person name="Winget D.M."/>
            <person name="White R.A.III."/>
            <person name="Hallam S.J."/>
            <person name="Suttle C.A."/>
        </authorList>
    </citation>
    <scope>NUCLEOTIDE SEQUENCE</scope>
    <source>
        <strain evidence="2">Oxic1_3</strain>
    </source>
</reference>
<organism evidence="2">
    <name type="scientific">uncultured marine virus</name>
    <dbReference type="NCBI Taxonomy" id="186617"/>
    <lineage>
        <taxon>Viruses</taxon>
        <taxon>environmental samples</taxon>
    </lineage>
</organism>
<keyword evidence="1" id="KW-0812">Transmembrane</keyword>
<reference evidence="2" key="2">
    <citation type="submission" date="2015-03" db="EMBL/GenBank/DDBJ databases">
        <authorList>
            <person name="Chow C.-E.T."/>
            <person name="Winget D.M."/>
            <person name="White R.A.III."/>
            <person name="Hallam S.J."/>
            <person name="Suttle C.A."/>
        </authorList>
    </citation>
    <scope>NUCLEOTIDE SEQUENCE</scope>
    <source>
        <strain evidence="2">Oxic1_3</strain>
    </source>
</reference>
<proteinExistence type="predicted"/>